<dbReference type="Proteomes" id="UP000031549">
    <property type="component" value="Unassembled WGS sequence"/>
</dbReference>
<comment type="caution">
    <text evidence="1">The sequence shown here is derived from an EMBL/GenBank/DDBJ whole genome shotgun (WGS) entry which is preliminary data.</text>
</comment>
<reference evidence="1 2" key="1">
    <citation type="journal article" date="2015" name="Genome Announc.">
        <title>Draft Genome Sequence of Cyanobacterium Hassallia byssoidea Strain VB512170, Isolated from Monuments in India.</title>
        <authorList>
            <person name="Singh D."/>
            <person name="Chandrababunaidu M.M."/>
            <person name="Panda A."/>
            <person name="Sen D."/>
            <person name="Bhattacharyya S."/>
            <person name="Adhikary S.P."/>
            <person name="Tripathy S."/>
        </authorList>
    </citation>
    <scope>NUCLEOTIDE SEQUENCE [LARGE SCALE GENOMIC DNA]</scope>
    <source>
        <strain evidence="1 2">VB512170</strain>
    </source>
</reference>
<sequence>MQNSKYLRRLMYIKYKRTHPKLEQGIYSIFELKMSQGQFPDAIAYGGQNAITDHWMETPRDCLALQYQ</sequence>
<dbReference type="EMBL" id="JTCM02000037">
    <property type="protein sequence ID" value="NEU74247.1"/>
    <property type="molecule type" value="Genomic_DNA"/>
</dbReference>
<accession>A0A846H9I5</accession>
<evidence type="ECO:0000313" key="1">
    <source>
        <dbReference type="EMBL" id="NEU74247.1"/>
    </source>
</evidence>
<name>A0A846H9I5_9CYAN</name>
<organism evidence="1 2">
    <name type="scientific">Hassallia byssoidea VB512170</name>
    <dbReference type="NCBI Taxonomy" id="1304833"/>
    <lineage>
        <taxon>Bacteria</taxon>
        <taxon>Bacillati</taxon>
        <taxon>Cyanobacteriota</taxon>
        <taxon>Cyanophyceae</taxon>
        <taxon>Nostocales</taxon>
        <taxon>Tolypothrichaceae</taxon>
        <taxon>Hassallia</taxon>
    </lineage>
</organism>
<proteinExistence type="predicted"/>
<dbReference type="AlphaFoldDB" id="A0A846H9I5"/>
<protein>
    <submittedName>
        <fullName evidence="1">Uncharacterized protein</fullName>
    </submittedName>
</protein>
<gene>
    <name evidence="1" type="ORF">PI95_017190</name>
</gene>
<dbReference type="RefSeq" id="WP_163518959.1">
    <property type="nucleotide sequence ID" value="NZ_JTCM02000037.1"/>
</dbReference>
<evidence type="ECO:0000313" key="2">
    <source>
        <dbReference type="Proteomes" id="UP000031549"/>
    </source>
</evidence>
<keyword evidence="2" id="KW-1185">Reference proteome</keyword>